<dbReference type="EMBL" id="MHLN01000048">
    <property type="protein sequence ID" value="OGZ09625.1"/>
    <property type="molecule type" value="Genomic_DNA"/>
</dbReference>
<keyword evidence="1" id="KW-0812">Transmembrane</keyword>
<sequence>MLMKKLEALSQISRDIGQVFFASTFIGPMVSGAFDTPIVVAGFIFTLLAWYVSLLFAKI</sequence>
<accession>A0A1G2D7K8</accession>
<dbReference type="AlphaFoldDB" id="A0A1G2D7K8"/>
<keyword evidence="1" id="KW-1133">Transmembrane helix</keyword>
<evidence type="ECO:0000313" key="2">
    <source>
        <dbReference type="EMBL" id="OGZ09625.1"/>
    </source>
</evidence>
<reference evidence="2 3" key="1">
    <citation type="journal article" date="2016" name="Nat. Commun.">
        <title>Thousands of microbial genomes shed light on interconnected biogeochemical processes in an aquifer system.</title>
        <authorList>
            <person name="Anantharaman K."/>
            <person name="Brown C.T."/>
            <person name="Hug L.A."/>
            <person name="Sharon I."/>
            <person name="Castelle C.J."/>
            <person name="Probst A.J."/>
            <person name="Thomas B.C."/>
            <person name="Singh A."/>
            <person name="Wilkins M.J."/>
            <person name="Karaoz U."/>
            <person name="Brodie E.L."/>
            <person name="Williams K.H."/>
            <person name="Hubbard S.S."/>
            <person name="Banfield J.F."/>
        </authorList>
    </citation>
    <scope>NUCLEOTIDE SEQUENCE [LARGE SCALE GENOMIC DNA]</scope>
</reference>
<organism evidence="2 3">
    <name type="scientific">Candidatus Lloydbacteria bacterium RIFCSPHIGHO2_02_FULL_51_22</name>
    <dbReference type="NCBI Taxonomy" id="1798663"/>
    <lineage>
        <taxon>Bacteria</taxon>
        <taxon>Candidatus Lloydiibacteriota</taxon>
    </lineage>
</organism>
<protein>
    <submittedName>
        <fullName evidence="2">Uncharacterized protein</fullName>
    </submittedName>
</protein>
<name>A0A1G2D7K8_9BACT</name>
<dbReference type="Proteomes" id="UP000178099">
    <property type="component" value="Unassembled WGS sequence"/>
</dbReference>
<proteinExistence type="predicted"/>
<evidence type="ECO:0000256" key="1">
    <source>
        <dbReference type="SAM" id="Phobius"/>
    </source>
</evidence>
<evidence type="ECO:0000313" key="3">
    <source>
        <dbReference type="Proteomes" id="UP000178099"/>
    </source>
</evidence>
<comment type="caution">
    <text evidence="2">The sequence shown here is derived from an EMBL/GenBank/DDBJ whole genome shotgun (WGS) entry which is preliminary data.</text>
</comment>
<keyword evidence="1" id="KW-0472">Membrane</keyword>
<gene>
    <name evidence="2" type="ORF">A3D67_00910</name>
</gene>
<feature type="transmembrane region" description="Helical" evidence="1">
    <location>
        <begin position="37"/>
        <end position="57"/>
    </location>
</feature>